<protein>
    <submittedName>
        <fullName evidence="3">Poly(ADP-ribose) glycohydrolase</fullName>
    </submittedName>
</protein>
<evidence type="ECO:0000313" key="4">
    <source>
        <dbReference type="Proteomes" id="UP000078348"/>
    </source>
</evidence>
<feature type="binding site" evidence="1">
    <location>
        <position position="151"/>
    </location>
    <ligand>
        <name>substrate</name>
    </ligand>
</feature>
<dbReference type="PANTHER" id="PTHR12837:SF0">
    <property type="entry name" value="POLY(ADP-RIBOSE) GLYCOHYDROLASE"/>
    <property type="match status" value="1"/>
</dbReference>
<dbReference type="InterPro" id="IPR007724">
    <property type="entry name" value="Poly_GlycHdrlase"/>
</dbReference>
<evidence type="ECO:0000256" key="1">
    <source>
        <dbReference type="PIRSR" id="PIRSR607724-2"/>
    </source>
</evidence>
<dbReference type="GO" id="GO:1990966">
    <property type="term" value="P:ATP generation from poly-ADP-D-ribose"/>
    <property type="evidence" value="ECO:0007669"/>
    <property type="project" value="TreeGrafter"/>
</dbReference>
<keyword evidence="4" id="KW-1185">Reference proteome</keyword>
<feature type="binding site" evidence="1">
    <location>
        <position position="96"/>
    </location>
    <ligand>
        <name>substrate</name>
    </ligand>
</feature>
<name>A0A196S962_BLAHN</name>
<accession>A0A196S962</accession>
<organism evidence="3 4">
    <name type="scientific">Blastocystis sp. subtype 1 (strain ATCC 50177 / NandII)</name>
    <dbReference type="NCBI Taxonomy" id="478820"/>
    <lineage>
        <taxon>Eukaryota</taxon>
        <taxon>Sar</taxon>
        <taxon>Stramenopiles</taxon>
        <taxon>Bigyra</taxon>
        <taxon>Opalozoa</taxon>
        <taxon>Opalinata</taxon>
        <taxon>Blastocystidae</taxon>
        <taxon>Blastocystis</taxon>
    </lineage>
</organism>
<evidence type="ECO:0000313" key="3">
    <source>
        <dbReference type="EMBL" id="OAO12896.1"/>
    </source>
</evidence>
<dbReference type="Pfam" id="PF05028">
    <property type="entry name" value="PARG_cat_C"/>
    <property type="match status" value="1"/>
</dbReference>
<dbReference type="OrthoDB" id="1937899at2759"/>
<dbReference type="STRING" id="478820.A0A196S962"/>
<dbReference type="GO" id="GO:0004649">
    <property type="term" value="F:poly(ADP-ribose) glycohydrolase activity"/>
    <property type="evidence" value="ECO:0007669"/>
    <property type="project" value="InterPro"/>
</dbReference>
<dbReference type="AlphaFoldDB" id="A0A196S962"/>
<reference evidence="3 4" key="1">
    <citation type="submission" date="2016-05" db="EMBL/GenBank/DDBJ databases">
        <title>Nuclear genome of Blastocystis sp. subtype 1 NandII.</title>
        <authorList>
            <person name="Gentekaki E."/>
            <person name="Curtis B."/>
            <person name="Stairs C."/>
            <person name="Eme L."/>
            <person name="Herman E."/>
            <person name="Klimes V."/>
            <person name="Arias M.C."/>
            <person name="Elias M."/>
            <person name="Hilliou F."/>
            <person name="Klute M."/>
            <person name="Malik S.-B."/>
            <person name="Pightling A."/>
            <person name="Rachubinski R."/>
            <person name="Salas D."/>
            <person name="Schlacht A."/>
            <person name="Suga H."/>
            <person name="Archibald J."/>
            <person name="Ball S.G."/>
            <person name="Clark G."/>
            <person name="Dacks J."/>
            <person name="Van Der Giezen M."/>
            <person name="Tsaousis A."/>
            <person name="Roger A."/>
        </authorList>
    </citation>
    <scope>NUCLEOTIDE SEQUENCE [LARGE SCALE GENOMIC DNA]</scope>
    <source>
        <strain evidence="4">ATCC 50177 / NandII</strain>
    </source>
</reference>
<dbReference type="GO" id="GO:0006282">
    <property type="term" value="P:regulation of DNA repair"/>
    <property type="evidence" value="ECO:0007669"/>
    <property type="project" value="InterPro"/>
</dbReference>
<dbReference type="EMBL" id="LXWW01000501">
    <property type="protein sequence ID" value="OAO12896.1"/>
    <property type="molecule type" value="Genomic_DNA"/>
</dbReference>
<keyword evidence="3" id="KW-0378">Hydrolase</keyword>
<sequence>MCCLTLGVYPYNMNGSSFVGIQNECKEKFLMLEEYLNRMAQGTIPQEDVVFRRSVLTEPLTEEALLQSTVPLSEVTFTTSFGIEDFPQSSYVVFANEVPFNGCFSTSCTQEQIMCMLFPEACLGKHIFDPMEPLEAISVSGCVRVGTYSGYGYRLRYEGPYTETTTPAQLLFMDALCCEGKEQFAHQKMLREINKAYCAFSMVPAGNAIASGKWGCGVFNGDPYLKSLLQWVSASLVGKKLELALFDSPDIEPFVRRVQSKVQTVGDLSKCYILW</sequence>
<evidence type="ECO:0000259" key="2">
    <source>
        <dbReference type="Pfam" id="PF05028"/>
    </source>
</evidence>
<dbReference type="GO" id="GO:0005975">
    <property type="term" value="P:carbohydrate metabolic process"/>
    <property type="evidence" value="ECO:0007669"/>
    <property type="project" value="InterPro"/>
</dbReference>
<proteinExistence type="predicted"/>
<dbReference type="GO" id="GO:0005634">
    <property type="term" value="C:nucleus"/>
    <property type="evidence" value="ECO:0007669"/>
    <property type="project" value="TreeGrafter"/>
</dbReference>
<dbReference type="PANTHER" id="PTHR12837">
    <property type="entry name" value="POLY ADP-RIBOSE GLYCOHYDROLASE"/>
    <property type="match status" value="1"/>
</dbReference>
<dbReference type="InterPro" id="IPR046372">
    <property type="entry name" value="PARG_cat_C"/>
</dbReference>
<comment type="caution">
    <text evidence="3">The sequence shown here is derived from an EMBL/GenBank/DDBJ whole genome shotgun (WGS) entry which is preliminary data.</text>
</comment>
<feature type="binding site" evidence="1">
    <location>
        <position position="110"/>
    </location>
    <ligand>
        <name>substrate</name>
    </ligand>
</feature>
<gene>
    <name evidence="3" type="ORF">AV274_5429</name>
</gene>
<dbReference type="Proteomes" id="UP000078348">
    <property type="component" value="Unassembled WGS sequence"/>
</dbReference>
<dbReference type="GO" id="GO:0009225">
    <property type="term" value="P:nucleotide-sugar metabolic process"/>
    <property type="evidence" value="ECO:0007669"/>
    <property type="project" value="TreeGrafter"/>
</dbReference>
<dbReference type="GO" id="GO:0005737">
    <property type="term" value="C:cytoplasm"/>
    <property type="evidence" value="ECO:0007669"/>
    <property type="project" value="TreeGrafter"/>
</dbReference>
<feature type="domain" description="PARG catalytic Macro" evidence="2">
    <location>
        <begin position="66"/>
        <end position="248"/>
    </location>
</feature>